<dbReference type="GO" id="GO:0051539">
    <property type="term" value="F:4 iron, 4 sulfur cluster binding"/>
    <property type="evidence" value="ECO:0007669"/>
    <property type="project" value="UniProtKB-UniRule"/>
</dbReference>
<dbReference type="SMART" id="SM00729">
    <property type="entry name" value="Elp3"/>
    <property type="match status" value="1"/>
</dbReference>
<keyword evidence="2" id="KW-0408">Iron</keyword>
<comment type="subcellular location">
    <subcellularLocation>
        <location evidence="2">Cytoplasm</location>
    </subcellularLocation>
</comment>
<dbReference type="SFLD" id="SFLDS00029">
    <property type="entry name" value="Radical_SAM"/>
    <property type="match status" value="1"/>
</dbReference>
<dbReference type="Pfam" id="PF04055">
    <property type="entry name" value="Radical_SAM"/>
    <property type="match status" value="1"/>
</dbReference>
<comment type="caution">
    <text evidence="4">The sequence shown here is derived from an EMBL/GenBank/DDBJ whole genome shotgun (WGS) entry which is preliminary data.</text>
</comment>
<evidence type="ECO:0000313" key="4">
    <source>
        <dbReference type="EMBL" id="RKF04373.1"/>
    </source>
</evidence>
<dbReference type="AlphaFoldDB" id="A0A420E390"/>
<dbReference type="Proteomes" id="UP000285780">
    <property type="component" value="Unassembled WGS sequence"/>
</dbReference>
<dbReference type="PANTHER" id="PTHR13932">
    <property type="entry name" value="COPROPORPHYRINIGEN III OXIDASE"/>
    <property type="match status" value="1"/>
</dbReference>
<keyword evidence="2" id="KW-0949">S-adenosyl-L-methionine</keyword>
<sequence length="386" mass="44357">MVGIYLHIPFCKQACYYCDFHFSTSLKKKEELVSCLVKELELRKEELLNETIETIYFGGGTPSLLSIQEIRLLLNTIYKNYTVVENPEITLEANPDDLSEEKIIELSKTPINRLSIGIQSFFEEDLQLMNRAHNAQEARKCLSVATRYFNNITIDLIYGVPNMSNERWRENLQIAFDFGINHISSYALTVEPKTALDSFIKQGKYPDVDEAVAKEHFDILVAETAKNGFVHYEISNFGKPDYFSKHNTSYWLGKKYIGIGPSAHSFNKTHRSWNVANNVKYIKTIQEGNLPLEQEELTIKDQFNEYLMTGLRTIWGVSLEKIEKDFGEEFRKNLLKNAEKFINQGLLVIENELKKSDSDNNVKKVLKTTSKGKFLADGLASELFII</sequence>
<keyword evidence="2" id="KW-0004">4Fe-4S</keyword>
<dbReference type="SFLD" id="SFLDG01065">
    <property type="entry name" value="anaerobic_coproporphyrinogen-I"/>
    <property type="match status" value="1"/>
</dbReference>
<dbReference type="PANTHER" id="PTHR13932:SF5">
    <property type="entry name" value="RADICAL S-ADENOSYL METHIONINE DOMAIN-CONTAINING PROTEIN 1, MITOCHONDRIAL"/>
    <property type="match status" value="1"/>
</dbReference>
<dbReference type="InterPro" id="IPR034505">
    <property type="entry name" value="Coproporphyrinogen-III_oxidase"/>
</dbReference>
<keyword evidence="5" id="KW-1185">Reference proteome</keyword>
<feature type="domain" description="Radical SAM core" evidence="3">
    <location>
        <begin position="1"/>
        <end position="230"/>
    </location>
</feature>
<evidence type="ECO:0000259" key="3">
    <source>
        <dbReference type="PROSITE" id="PS51918"/>
    </source>
</evidence>
<keyword evidence="2" id="KW-0963">Cytoplasm</keyword>
<keyword evidence="2" id="KW-0479">Metal-binding</keyword>
<dbReference type="InterPro" id="IPR004559">
    <property type="entry name" value="HemW-like"/>
</dbReference>
<accession>A0A420E390</accession>
<keyword evidence="2" id="KW-0411">Iron-sulfur</keyword>
<dbReference type="RefSeq" id="WP_120186334.1">
    <property type="nucleotide sequence ID" value="NZ_RAQM01000007.1"/>
</dbReference>
<reference evidence="4 5" key="1">
    <citation type="submission" date="2018-09" db="EMBL/GenBank/DDBJ databases">
        <title>Genomic Encyclopedia of Archaeal and Bacterial Type Strains, Phase II (KMG-II): from individual species to whole genera.</title>
        <authorList>
            <person name="Goeker M."/>
        </authorList>
    </citation>
    <scope>NUCLEOTIDE SEQUENCE [LARGE SCALE GENOMIC DNA]</scope>
    <source>
        <strain evidence="4 5">DSM 16505</strain>
    </source>
</reference>
<dbReference type="SFLD" id="SFLDF00562">
    <property type="entry name" value="HemN-like__clustered_with_heat"/>
    <property type="match status" value="1"/>
</dbReference>
<keyword evidence="2" id="KW-0143">Chaperone</keyword>
<keyword evidence="2" id="KW-0349">Heme</keyword>
<comment type="similarity">
    <text evidence="1">Belongs to the anaerobic coproporphyrinogen-III oxidase family. HemW subfamily.</text>
</comment>
<dbReference type="EMBL" id="RAQM01000007">
    <property type="protein sequence ID" value="RKF04373.1"/>
    <property type="molecule type" value="Genomic_DNA"/>
</dbReference>
<dbReference type="GO" id="GO:0005737">
    <property type="term" value="C:cytoplasm"/>
    <property type="evidence" value="ECO:0007669"/>
    <property type="project" value="UniProtKB-SubCell"/>
</dbReference>
<dbReference type="Pfam" id="PF06969">
    <property type="entry name" value="HemN_C"/>
    <property type="match status" value="1"/>
</dbReference>
<proteinExistence type="inferred from homology"/>
<dbReference type="SFLD" id="SFLDF00288">
    <property type="entry name" value="HemN-like__clustered_with_nucl"/>
    <property type="match status" value="1"/>
</dbReference>
<evidence type="ECO:0000256" key="2">
    <source>
        <dbReference type="RuleBase" id="RU364116"/>
    </source>
</evidence>
<dbReference type="InterPro" id="IPR058240">
    <property type="entry name" value="rSAM_sf"/>
</dbReference>
<dbReference type="CDD" id="cd01335">
    <property type="entry name" value="Radical_SAM"/>
    <property type="match status" value="1"/>
</dbReference>
<gene>
    <name evidence="4" type="ORF">C8N26_1040</name>
</gene>
<dbReference type="InterPro" id="IPR023404">
    <property type="entry name" value="rSAM_horseshoe"/>
</dbReference>
<dbReference type="InterPro" id="IPR007197">
    <property type="entry name" value="rSAM"/>
</dbReference>
<dbReference type="PROSITE" id="PS51918">
    <property type="entry name" value="RADICAL_SAM"/>
    <property type="match status" value="1"/>
</dbReference>
<evidence type="ECO:0000256" key="1">
    <source>
        <dbReference type="ARBA" id="ARBA00006100"/>
    </source>
</evidence>
<comment type="function">
    <text evidence="2">Probably acts as a heme chaperone, transferring heme to an unknown acceptor. Binds one molecule of heme per monomer, possibly covalently. Binds 1 [4Fe-4S] cluster. The cluster is coordinated with 3 cysteines and an exchangeable S-adenosyl-L-methionine.</text>
</comment>
<dbReference type="GO" id="GO:0004109">
    <property type="term" value="F:coproporphyrinogen oxidase activity"/>
    <property type="evidence" value="ECO:0007669"/>
    <property type="project" value="InterPro"/>
</dbReference>
<dbReference type="GO" id="GO:0046872">
    <property type="term" value="F:metal ion binding"/>
    <property type="evidence" value="ECO:0007669"/>
    <property type="project" value="UniProtKB-UniRule"/>
</dbReference>
<dbReference type="GO" id="GO:0006779">
    <property type="term" value="P:porphyrin-containing compound biosynthetic process"/>
    <property type="evidence" value="ECO:0007669"/>
    <property type="project" value="InterPro"/>
</dbReference>
<protein>
    <recommendedName>
        <fullName evidence="2">Heme chaperone HemW</fullName>
    </recommendedName>
</protein>
<evidence type="ECO:0000313" key="5">
    <source>
        <dbReference type="Proteomes" id="UP000285780"/>
    </source>
</evidence>
<organism evidence="4 5">
    <name type="scientific">Tenacibaculum lutimaris</name>
    <dbReference type="NCBI Taxonomy" id="285258"/>
    <lineage>
        <taxon>Bacteria</taxon>
        <taxon>Pseudomonadati</taxon>
        <taxon>Bacteroidota</taxon>
        <taxon>Flavobacteriia</taxon>
        <taxon>Flavobacteriales</taxon>
        <taxon>Flavobacteriaceae</taxon>
        <taxon>Tenacibaculum</taxon>
    </lineage>
</organism>
<name>A0A420E390_9FLAO</name>
<dbReference type="SUPFAM" id="SSF102114">
    <property type="entry name" value="Radical SAM enzymes"/>
    <property type="match status" value="1"/>
</dbReference>
<dbReference type="Gene3D" id="3.80.30.20">
    <property type="entry name" value="tm_1862 like domain"/>
    <property type="match status" value="1"/>
</dbReference>
<dbReference type="InterPro" id="IPR006638">
    <property type="entry name" value="Elp3/MiaA/NifB-like_rSAM"/>
</dbReference>
<dbReference type="InterPro" id="IPR010723">
    <property type="entry name" value="HemN_C"/>
</dbReference>
<dbReference type="NCBIfam" id="TIGR00539">
    <property type="entry name" value="hemN_rel"/>
    <property type="match status" value="1"/>
</dbReference>